<keyword evidence="3" id="KW-1185">Reference proteome</keyword>
<reference evidence="2 3" key="1">
    <citation type="submission" date="2023-03" db="EMBL/GenBank/DDBJ databases">
        <title>Isolation and description of six Streptomyces strains from soil environments, able to metabolize different microbial glucans.</title>
        <authorList>
            <person name="Widen T."/>
            <person name="Larsbrink J."/>
        </authorList>
    </citation>
    <scope>NUCLEOTIDE SEQUENCE [LARGE SCALE GENOMIC DNA]</scope>
    <source>
        <strain evidence="2 3">Mut1</strain>
        <plasmid evidence="2 3">unnamed1</plasmid>
    </source>
</reference>
<sequence length="91" mass="9957">MSDRMRLSRWTSAEVDVFEWARALLNVVIAACSGRIGDASIRGAARAFRAERALLLEARDRMAADDQDRIAVILREVPDQLTAVREGGSGG</sequence>
<gene>
    <name evidence="1" type="ORF">P8A18_33070</name>
    <name evidence="2" type="ORF">P8A18_34180</name>
</gene>
<evidence type="ECO:0000313" key="3">
    <source>
        <dbReference type="Proteomes" id="UP001239522"/>
    </source>
</evidence>
<dbReference type="Proteomes" id="UP001239522">
    <property type="component" value="Plasmid unnamed1"/>
</dbReference>
<protein>
    <submittedName>
        <fullName evidence="2">Uncharacterized protein</fullName>
    </submittedName>
</protein>
<evidence type="ECO:0000313" key="2">
    <source>
        <dbReference type="EMBL" id="WLQ38565.1"/>
    </source>
</evidence>
<name>A0ABY9HVL4_9ACTN</name>
<dbReference type="EMBL" id="CP120998">
    <property type="protein sequence ID" value="WLQ38565.1"/>
    <property type="molecule type" value="Genomic_DNA"/>
</dbReference>
<proteinExistence type="predicted"/>
<dbReference type="RefSeq" id="WP_306060597.1">
    <property type="nucleotide sequence ID" value="NZ_CP120997.1"/>
</dbReference>
<accession>A0ABY9HVL4</accession>
<organism evidence="2 3">
    <name type="scientific">Streptomyces castrisilvae</name>
    <dbReference type="NCBI Taxonomy" id="3033811"/>
    <lineage>
        <taxon>Bacteria</taxon>
        <taxon>Bacillati</taxon>
        <taxon>Actinomycetota</taxon>
        <taxon>Actinomycetes</taxon>
        <taxon>Kitasatosporales</taxon>
        <taxon>Streptomycetaceae</taxon>
        <taxon>Streptomyces</taxon>
    </lineage>
</organism>
<dbReference type="Proteomes" id="UP001239522">
    <property type="component" value="Chromosome"/>
</dbReference>
<dbReference type="EMBL" id="CP120997">
    <property type="protein sequence ID" value="WLQ37980.1"/>
    <property type="molecule type" value="Genomic_DNA"/>
</dbReference>
<keyword evidence="2" id="KW-0614">Plasmid</keyword>
<evidence type="ECO:0000313" key="1">
    <source>
        <dbReference type="EMBL" id="WLQ37980.1"/>
    </source>
</evidence>
<geneLocation type="plasmid" evidence="2 3">
    <name>unnamed1</name>
</geneLocation>